<dbReference type="EC" id="2.1.1.-" evidence="20"/>
<reference evidence="26" key="2">
    <citation type="submission" date="2020-05" db="UniProtKB">
        <authorList>
            <consortium name="EnsemblMetazoa"/>
        </authorList>
    </citation>
    <scope>IDENTIFICATION</scope>
    <source>
        <strain evidence="26">WRAIR2</strain>
    </source>
</reference>
<dbReference type="GO" id="GO:0043022">
    <property type="term" value="F:ribosome binding"/>
    <property type="evidence" value="ECO:0007669"/>
    <property type="project" value="TreeGrafter"/>
</dbReference>
<evidence type="ECO:0000313" key="27">
    <source>
        <dbReference type="Proteomes" id="UP000075884"/>
    </source>
</evidence>
<dbReference type="PANTHER" id="PTHR42908:SF3">
    <property type="entry name" value="ELONGATION FACTOR-LIKE GTPASE 1"/>
    <property type="match status" value="1"/>
</dbReference>
<evidence type="ECO:0000256" key="11">
    <source>
        <dbReference type="ARBA" id="ARBA00022691"/>
    </source>
</evidence>
<dbReference type="SUPFAM" id="SSF52374">
    <property type="entry name" value="Nucleotidylyl transferase"/>
    <property type="match status" value="1"/>
</dbReference>
<dbReference type="GO" id="GO:0005525">
    <property type="term" value="F:GTP binding"/>
    <property type="evidence" value="ECO:0007669"/>
    <property type="project" value="UniProtKB-KW"/>
</dbReference>
<dbReference type="GO" id="GO:0006437">
    <property type="term" value="P:tyrosyl-tRNA aminoacylation"/>
    <property type="evidence" value="ECO:0007669"/>
    <property type="project" value="InterPro"/>
</dbReference>
<comment type="similarity">
    <text evidence="3 22">Belongs to the class-I aminoacyl-tRNA synthetase family.</text>
</comment>
<dbReference type="Pfam" id="PF11861">
    <property type="entry name" value="DUF3381"/>
    <property type="match status" value="1"/>
</dbReference>
<keyword evidence="4" id="KW-0963">Cytoplasm</keyword>
<keyword evidence="7 21" id="KW-0820">tRNA-binding</keyword>
<dbReference type="FunFam" id="3.40.50.150:FF:000004">
    <property type="entry name" value="AdoMet-dependent rRNA methyltransferase SPB1"/>
    <property type="match status" value="1"/>
</dbReference>
<dbReference type="GO" id="GO:0005829">
    <property type="term" value="C:cytosol"/>
    <property type="evidence" value="ECO:0007669"/>
    <property type="project" value="TreeGrafter"/>
</dbReference>
<dbReference type="FunFam" id="1.10.240.10:FF:000004">
    <property type="entry name" value="Tyrosine--tRNA ligase"/>
    <property type="match status" value="1"/>
</dbReference>
<dbReference type="VEuPathDB" id="VectorBase:ADIR003121"/>
<keyword evidence="18 20" id="KW-0539">Nucleus</keyword>
<dbReference type="FunFam" id="3.40.50.300:FF:000746">
    <property type="entry name" value="Ribosome assembly protein 1"/>
    <property type="match status" value="1"/>
</dbReference>
<dbReference type="InterPro" id="IPR012920">
    <property type="entry name" value="rRNA_MeTfrase_SPB1-like_C"/>
</dbReference>
<dbReference type="InterPro" id="IPR004161">
    <property type="entry name" value="EFTu-like_2"/>
</dbReference>
<dbReference type="Gene3D" id="2.40.50.140">
    <property type="entry name" value="Nucleic acid-binding proteins"/>
    <property type="match status" value="1"/>
</dbReference>
<dbReference type="GO" id="GO:0004831">
    <property type="term" value="F:tyrosine-tRNA ligase activity"/>
    <property type="evidence" value="ECO:0007669"/>
    <property type="project" value="UniProtKB-EC"/>
</dbReference>
<evidence type="ECO:0000256" key="5">
    <source>
        <dbReference type="ARBA" id="ARBA00022517"/>
    </source>
</evidence>
<feature type="compositionally biased region" description="Basic and acidic residues" evidence="23">
    <location>
        <begin position="2189"/>
        <end position="2201"/>
    </location>
</feature>
<keyword evidence="11 20" id="KW-0949">S-adenosyl-L-methionine</keyword>
<evidence type="ECO:0000256" key="23">
    <source>
        <dbReference type="SAM" id="MobiDB-lite"/>
    </source>
</evidence>
<dbReference type="GO" id="GO:0005524">
    <property type="term" value="F:ATP binding"/>
    <property type="evidence" value="ECO:0007669"/>
    <property type="project" value="UniProtKB-KW"/>
</dbReference>
<evidence type="ECO:0000256" key="16">
    <source>
        <dbReference type="ARBA" id="ARBA00023134"/>
    </source>
</evidence>
<dbReference type="InterPro" id="IPR035647">
    <property type="entry name" value="EFG_III/V"/>
</dbReference>
<protein>
    <recommendedName>
        <fullName evidence="20">Putative rRNA methyltransferase</fullName>
        <ecNumber evidence="20">2.1.1.-</ecNumber>
    </recommendedName>
    <alternativeName>
        <fullName evidence="20">2'-O-ribose RNA methyltransferase SPB1 homolog</fullName>
    </alternativeName>
</protein>
<dbReference type="GO" id="GO:0008649">
    <property type="term" value="F:rRNA methyltransferase activity"/>
    <property type="evidence" value="ECO:0007669"/>
    <property type="project" value="UniProtKB-UniRule"/>
</dbReference>
<dbReference type="PROSITE" id="PS50886">
    <property type="entry name" value="TRBD"/>
    <property type="match status" value="1"/>
</dbReference>
<dbReference type="NCBIfam" id="TIGR00234">
    <property type="entry name" value="tyrS"/>
    <property type="match status" value="1"/>
</dbReference>
<dbReference type="GO" id="GO:0042256">
    <property type="term" value="P:cytosolic ribosome assembly"/>
    <property type="evidence" value="ECO:0007669"/>
    <property type="project" value="TreeGrafter"/>
</dbReference>
<dbReference type="InterPro" id="IPR029063">
    <property type="entry name" value="SAM-dependent_MTases_sf"/>
</dbReference>
<dbReference type="CDD" id="cd16268">
    <property type="entry name" value="EF2_II"/>
    <property type="match status" value="1"/>
</dbReference>
<comment type="function">
    <text evidence="20">Probable methyltransferase involved in the maturation of rRNA and in the biogenesis of ribosomal subunits.</text>
</comment>
<feature type="binding site" evidence="20">
    <location>
        <position position="1475"/>
    </location>
    <ligand>
        <name>S-adenosyl-L-methionine</name>
        <dbReference type="ChEBI" id="CHEBI:59789"/>
    </ligand>
</feature>
<dbReference type="STRING" id="7168.A0A182N650"/>
<evidence type="ECO:0000256" key="18">
    <source>
        <dbReference type="ARBA" id="ARBA00023242"/>
    </source>
</evidence>
<dbReference type="PRINTS" id="PR01040">
    <property type="entry name" value="TRNASYNTHTYR"/>
</dbReference>
<feature type="coiled-coil region" evidence="20">
    <location>
        <begin position="2105"/>
        <end position="2139"/>
    </location>
</feature>
<dbReference type="FunFam" id="3.40.50.620:FF:000040">
    <property type="entry name" value="Tyrosine--tRNA ligase"/>
    <property type="match status" value="1"/>
</dbReference>
<dbReference type="Pfam" id="PF01588">
    <property type="entry name" value="tRNA_bind"/>
    <property type="match status" value="1"/>
</dbReference>
<dbReference type="InterPro" id="IPR002547">
    <property type="entry name" value="tRNA-bd_dom"/>
</dbReference>
<dbReference type="InterPro" id="IPR009000">
    <property type="entry name" value="Transl_B-barrel_sf"/>
</dbReference>
<dbReference type="InterPro" id="IPR056752">
    <property type="entry name" value="EFL1"/>
</dbReference>
<dbReference type="SUPFAM" id="SSF52540">
    <property type="entry name" value="P-loop containing nucleoside triphosphate hydrolases"/>
    <property type="match status" value="1"/>
</dbReference>
<dbReference type="SUPFAM" id="SSF54211">
    <property type="entry name" value="Ribosomal protein S5 domain 2-like"/>
    <property type="match status" value="1"/>
</dbReference>
<feature type="region of interest" description="Disordered" evidence="23">
    <location>
        <begin position="1821"/>
        <end position="1893"/>
    </location>
</feature>
<evidence type="ECO:0000256" key="4">
    <source>
        <dbReference type="ARBA" id="ARBA00022490"/>
    </source>
</evidence>
<dbReference type="InterPro" id="IPR024576">
    <property type="entry name" value="rRNA_MeTfrase_Spb1_DUF3381"/>
</dbReference>
<evidence type="ECO:0000256" key="13">
    <source>
        <dbReference type="ARBA" id="ARBA00022840"/>
    </source>
</evidence>
<dbReference type="GO" id="GO:0003924">
    <property type="term" value="F:GTPase activity"/>
    <property type="evidence" value="ECO:0007669"/>
    <property type="project" value="InterPro"/>
</dbReference>
<dbReference type="Pfam" id="PF07780">
    <property type="entry name" value="Spb1_C"/>
    <property type="match status" value="1"/>
</dbReference>
<organism evidence="26 27">
    <name type="scientific">Anopheles dirus</name>
    <dbReference type="NCBI Taxonomy" id="7168"/>
    <lineage>
        <taxon>Eukaryota</taxon>
        <taxon>Metazoa</taxon>
        <taxon>Ecdysozoa</taxon>
        <taxon>Arthropoda</taxon>
        <taxon>Hexapoda</taxon>
        <taxon>Insecta</taxon>
        <taxon>Pterygota</taxon>
        <taxon>Neoptera</taxon>
        <taxon>Endopterygota</taxon>
        <taxon>Diptera</taxon>
        <taxon>Nematocera</taxon>
        <taxon>Culicoidea</taxon>
        <taxon>Culicidae</taxon>
        <taxon>Anophelinae</taxon>
        <taxon>Anopheles</taxon>
    </lineage>
</organism>
<comment type="catalytic activity">
    <reaction evidence="19">
        <text>tRNA(Tyr) + L-tyrosine + ATP = L-tyrosyl-tRNA(Tyr) + AMP + diphosphate + H(+)</text>
        <dbReference type="Rhea" id="RHEA:10220"/>
        <dbReference type="Rhea" id="RHEA-COMP:9706"/>
        <dbReference type="Rhea" id="RHEA-COMP:9707"/>
        <dbReference type="ChEBI" id="CHEBI:15378"/>
        <dbReference type="ChEBI" id="CHEBI:30616"/>
        <dbReference type="ChEBI" id="CHEBI:33019"/>
        <dbReference type="ChEBI" id="CHEBI:58315"/>
        <dbReference type="ChEBI" id="CHEBI:78442"/>
        <dbReference type="ChEBI" id="CHEBI:78536"/>
        <dbReference type="ChEBI" id="CHEBI:456215"/>
        <dbReference type="EC" id="6.1.1.1"/>
    </reaction>
    <physiologicalReaction direction="left-to-right" evidence="19">
        <dbReference type="Rhea" id="RHEA:10221"/>
    </physiologicalReaction>
</comment>
<dbReference type="InterPro" id="IPR000795">
    <property type="entry name" value="T_Tr_GTP-bd_dom"/>
</dbReference>
<dbReference type="Pfam" id="PF00579">
    <property type="entry name" value="tRNA-synt_1b"/>
    <property type="match status" value="1"/>
</dbReference>
<comment type="subcellular location">
    <subcellularLocation>
        <location evidence="1">Cytoplasm</location>
    </subcellularLocation>
    <subcellularLocation>
        <location evidence="2 20">Nucleus</location>
        <location evidence="2 20">Nucleolus</location>
    </subcellularLocation>
</comment>
<evidence type="ECO:0000256" key="6">
    <source>
        <dbReference type="ARBA" id="ARBA00022552"/>
    </source>
</evidence>
<reference evidence="27" key="1">
    <citation type="submission" date="2013-03" db="EMBL/GenBank/DDBJ databases">
        <title>The Genome Sequence of Anopheles dirus WRAIR2.</title>
        <authorList>
            <consortium name="The Broad Institute Genomics Platform"/>
            <person name="Neafsey D.E."/>
            <person name="Walton C."/>
            <person name="Walker B."/>
            <person name="Young S.K."/>
            <person name="Zeng Q."/>
            <person name="Gargeya S."/>
            <person name="Fitzgerald M."/>
            <person name="Haas B."/>
            <person name="Abouelleil A."/>
            <person name="Allen A.W."/>
            <person name="Alvarado L."/>
            <person name="Arachchi H.M."/>
            <person name="Berlin A.M."/>
            <person name="Chapman S.B."/>
            <person name="Gainer-Dewar J."/>
            <person name="Goldberg J."/>
            <person name="Griggs A."/>
            <person name="Gujja S."/>
            <person name="Hansen M."/>
            <person name="Howarth C."/>
            <person name="Imamovic A."/>
            <person name="Ireland A."/>
            <person name="Larimer J."/>
            <person name="McCowan C."/>
            <person name="Murphy C."/>
            <person name="Pearson M."/>
            <person name="Poon T.W."/>
            <person name="Priest M."/>
            <person name="Roberts A."/>
            <person name="Saif S."/>
            <person name="Shea T."/>
            <person name="Sisk P."/>
            <person name="Sykes S."/>
            <person name="Wortman J."/>
            <person name="Nusbaum C."/>
            <person name="Birren B."/>
        </authorList>
    </citation>
    <scope>NUCLEOTIDE SEQUENCE [LARGE SCALE GENOMIC DNA]</scope>
    <source>
        <strain evidence="27">WRAIR2</strain>
    </source>
</reference>
<feature type="binding site" evidence="20">
    <location>
        <position position="1416"/>
    </location>
    <ligand>
        <name>S-adenosyl-L-methionine</name>
        <dbReference type="ChEBI" id="CHEBI:59789"/>
    </ligand>
</feature>
<keyword evidence="9 20" id="KW-0489">Methyltransferase</keyword>
<evidence type="ECO:0000259" key="25">
    <source>
        <dbReference type="PROSITE" id="PS51722"/>
    </source>
</evidence>
<feature type="region of interest" description="Disordered" evidence="23">
    <location>
        <begin position="1732"/>
        <end position="1775"/>
    </location>
</feature>
<keyword evidence="10 20" id="KW-0808">Transferase</keyword>
<feature type="compositionally biased region" description="Acidic residues" evidence="23">
    <location>
        <begin position="1855"/>
        <end position="1876"/>
    </location>
</feature>
<feature type="binding site" evidence="20">
    <location>
        <position position="1414"/>
    </location>
    <ligand>
        <name>S-adenosyl-L-methionine</name>
        <dbReference type="ChEBI" id="CHEBI:59789"/>
    </ligand>
</feature>
<dbReference type="FunFam" id="3.30.70.870:FF:000002">
    <property type="entry name" value="Translation elongation factor 2"/>
    <property type="match status" value="1"/>
</dbReference>
<feature type="compositionally biased region" description="Basic and acidic residues" evidence="23">
    <location>
        <begin position="1940"/>
        <end position="1953"/>
    </location>
</feature>
<keyword evidence="16" id="KW-0342">GTP-binding</keyword>
<dbReference type="InterPro" id="IPR012340">
    <property type="entry name" value="NA-bd_OB-fold"/>
</dbReference>
<evidence type="ECO:0000256" key="9">
    <source>
        <dbReference type="ARBA" id="ARBA00022603"/>
    </source>
</evidence>
<evidence type="ECO:0000256" key="21">
    <source>
        <dbReference type="PROSITE-ProRule" id="PRU00209"/>
    </source>
</evidence>
<dbReference type="CDD" id="cd02799">
    <property type="entry name" value="tRNA_bind_EMAP-II_like"/>
    <property type="match status" value="1"/>
</dbReference>
<feature type="domain" description="Tr-type G" evidence="25">
    <location>
        <begin position="537"/>
        <end position="778"/>
    </location>
</feature>
<feature type="compositionally biased region" description="Basic and acidic residues" evidence="23">
    <location>
        <begin position="1747"/>
        <end position="1768"/>
    </location>
</feature>
<keyword evidence="27" id="KW-1185">Reference proteome</keyword>
<dbReference type="CDD" id="cd16261">
    <property type="entry name" value="EF2_snRNP_III"/>
    <property type="match status" value="1"/>
</dbReference>
<dbReference type="EnsemblMetazoa" id="ADIR003121-RA">
    <property type="protein sequence ID" value="ADIR003121-PA"/>
    <property type="gene ID" value="ADIR003121"/>
</dbReference>
<feature type="binding site" evidence="20">
    <location>
        <position position="1450"/>
    </location>
    <ligand>
        <name>S-adenosyl-L-methionine</name>
        <dbReference type="ChEBI" id="CHEBI:59789"/>
    </ligand>
</feature>
<dbReference type="GO" id="GO:0005730">
    <property type="term" value="C:nucleolus"/>
    <property type="evidence" value="ECO:0007669"/>
    <property type="project" value="UniProtKB-SubCell"/>
</dbReference>
<dbReference type="Gene3D" id="3.40.50.150">
    <property type="entry name" value="Vaccinia Virus protein VP39"/>
    <property type="match status" value="1"/>
</dbReference>
<dbReference type="GO" id="GO:1990904">
    <property type="term" value="C:ribonucleoprotein complex"/>
    <property type="evidence" value="ECO:0007669"/>
    <property type="project" value="TreeGrafter"/>
</dbReference>
<dbReference type="GO" id="GO:0033645">
    <property type="term" value="C:host cell endomembrane system"/>
    <property type="evidence" value="ECO:0007669"/>
    <property type="project" value="UniProtKB-SubCell"/>
</dbReference>
<dbReference type="Pfam" id="PF14492">
    <property type="entry name" value="EFG_III"/>
    <property type="match status" value="1"/>
</dbReference>
<feature type="compositionally biased region" description="Low complexity" evidence="23">
    <location>
        <begin position="2217"/>
        <end position="2228"/>
    </location>
</feature>
<feature type="compositionally biased region" description="Basic and acidic residues" evidence="23">
    <location>
        <begin position="1884"/>
        <end position="1893"/>
    </location>
</feature>
<dbReference type="PROSITE" id="PS51722">
    <property type="entry name" value="G_TR_2"/>
    <property type="match status" value="1"/>
</dbReference>
<dbReference type="Pfam" id="PF01728">
    <property type="entry name" value="FtsJ"/>
    <property type="match status" value="1"/>
</dbReference>
<comment type="similarity">
    <text evidence="20">Belongs to the class I-like SAM-binding methyltransferase superfamily. RNA methyltransferase RlmE family. SPB1 subfamily.</text>
</comment>
<dbReference type="CDD" id="cd00805">
    <property type="entry name" value="TyrRS_core"/>
    <property type="match status" value="1"/>
</dbReference>
<feature type="compositionally biased region" description="Basic and acidic residues" evidence="23">
    <location>
        <begin position="1980"/>
        <end position="1992"/>
    </location>
</feature>
<dbReference type="Pfam" id="PF00009">
    <property type="entry name" value="GTP_EFTU"/>
    <property type="match status" value="1"/>
</dbReference>
<dbReference type="Gene3D" id="1.10.240.10">
    <property type="entry name" value="Tyrosyl-Transfer RNA Synthetase"/>
    <property type="match status" value="1"/>
</dbReference>
<dbReference type="Gene3D" id="3.40.50.620">
    <property type="entry name" value="HUPs"/>
    <property type="match status" value="1"/>
</dbReference>
<feature type="region of interest" description="Disordered" evidence="23">
    <location>
        <begin position="1686"/>
        <end position="1717"/>
    </location>
</feature>
<keyword evidence="5 20" id="KW-0690">Ribosome biogenesis</keyword>
<keyword evidence="17 22" id="KW-0030">Aminoacyl-tRNA synthetase</keyword>
<feature type="region of interest" description="Disordered" evidence="23">
    <location>
        <begin position="1938"/>
        <end position="2001"/>
    </location>
</feature>
<dbReference type="PANTHER" id="PTHR42908">
    <property type="entry name" value="TRANSLATION ELONGATION FACTOR-RELATED"/>
    <property type="match status" value="1"/>
</dbReference>
<comment type="catalytic activity">
    <reaction evidence="20">
        <text>a ribonucleotide in rRNA + S-adenosyl-L-methionine = a 2'-O-methylribonucleotide in rRNA + S-adenosyl-L-homocysteine + H(+)</text>
        <dbReference type="Rhea" id="RHEA:48628"/>
        <dbReference type="Rhea" id="RHEA-COMP:12164"/>
        <dbReference type="Rhea" id="RHEA-COMP:12165"/>
        <dbReference type="ChEBI" id="CHEBI:15378"/>
        <dbReference type="ChEBI" id="CHEBI:57856"/>
        <dbReference type="ChEBI" id="CHEBI:59789"/>
        <dbReference type="ChEBI" id="CHEBI:90675"/>
        <dbReference type="ChEBI" id="CHEBI:90676"/>
    </reaction>
</comment>
<dbReference type="Pfam" id="PF25118">
    <property type="entry name" value="EFL1"/>
    <property type="match status" value="1"/>
</dbReference>
<evidence type="ECO:0000313" key="26">
    <source>
        <dbReference type="EnsemblMetazoa" id="ADIR003121-PA"/>
    </source>
</evidence>
<evidence type="ECO:0000256" key="19">
    <source>
        <dbReference type="ARBA" id="ARBA00048400"/>
    </source>
</evidence>
<feature type="domain" description="TRNA-binding" evidence="24">
    <location>
        <begin position="381"/>
        <end position="482"/>
    </location>
</feature>
<evidence type="ECO:0000256" key="22">
    <source>
        <dbReference type="RuleBase" id="RU361234"/>
    </source>
</evidence>
<dbReference type="SUPFAM" id="SSF53335">
    <property type="entry name" value="S-adenosyl-L-methionine-dependent methyltransferases"/>
    <property type="match status" value="1"/>
</dbReference>
<dbReference type="SUPFAM" id="SSF54980">
    <property type="entry name" value="EF-G C-terminal domain-like"/>
    <property type="match status" value="1"/>
</dbReference>
<feature type="region of interest" description="Disordered" evidence="23">
    <location>
        <begin position="2189"/>
        <end position="2228"/>
    </location>
</feature>
<feature type="compositionally biased region" description="Basic residues" evidence="23">
    <location>
        <begin position="2202"/>
        <end position="2216"/>
    </location>
</feature>
<dbReference type="Gene3D" id="3.30.230.10">
    <property type="match status" value="1"/>
</dbReference>
<dbReference type="InterPro" id="IPR020568">
    <property type="entry name" value="Ribosomal_Su5_D2-typ_SF"/>
</dbReference>
<dbReference type="InterPro" id="IPR014721">
    <property type="entry name" value="Ribsml_uS5_D2-typ_fold_subgr"/>
</dbReference>
<dbReference type="InterPro" id="IPR014729">
    <property type="entry name" value="Rossmann-like_a/b/a_fold"/>
</dbReference>
<evidence type="ECO:0000259" key="24">
    <source>
        <dbReference type="PROSITE" id="PS50886"/>
    </source>
</evidence>
<dbReference type="InterPro" id="IPR015507">
    <property type="entry name" value="rRNA-MeTfrase_E"/>
</dbReference>
<dbReference type="HAMAP" id="MF_03163">
    <property type="entry name" value="RNA_methyltr_E_SPB1"/>
    <property type="match status" value="1"/>
</dbReference>
<feature type="active site" description="Proton acceptor" evidence="20">
    <location>
        <position position="1515"/>
    </location>
</feature>
<keyword evidence="14 21" id="KW-0694">RNA-binding</keyword>
<evidence type="ECO:0000256" key="8">
    <source>
        <dbReference type="ARBA" id="ARBA00022598"/>
    </source>
</evidence>
<dbReference type="Proteomes" id="UP000075884">
    <property type="component" value="Unassembled WGS sequence"/>
</dbReference>
<feature type="binding site" evidence="20">
    <location>
        <position position="1434"/>
    </location>
    <ligand>
        <name>S-adenosyl-L-methionine</name>
        <dbReference type="ChEBI" id="CHEBI:59789"/>
    </ligand>
</feature>
<keyword evidence="20" id="KW-0175">Coiled coil</keyword>
<evidence type="ECO:0000256" key="2">
    <source>
        <dbReference type="ARBA" id="ARBA00004604"/>
    </source>
</evidence>
<evidence type="ECO:0000256" key="17">
    <source>
        <dbReference type="ARBA" id="ARBA00023146"/>
    </source>
</evidence>
<evidence type="ECO:0000256" key="10">
    <source>
        <dbReference type="ARBA" id="ARBA00022679"/>
    </source>
</evidence>
<dbReference type="InterPro" id="IPR028589">
    <property type="entry name" value="SPB1-like"/>
</dbReference>
<accession>A0A182N650</accession>
<dbReference type="SUPFAM" id="SSF50249">
    <property type="entry name" value="Nucleic acid-binding proteins"/>
    <property type="match status" value="1"/>
</dbReference>
<dbReference type="Pfam" id="PF03144">
    <property type="entry name" value="GTP_EFTU_D2"/>
    <property type="match status" value="1"/>
</dbReference>
<dbReference type="Gene3D" id="2.40.30.10">
    <property type="entry name" value="Translation factors"/>
    <property type="match status" value="1"/>
</dbReference>
<keyword evidence="15 22" id="KW-0648">Protein biosynthesis</keyword>
<dbReference type="CDD" id="cd01681">
    <property type="entry name" value="aeEF2_snRNP_like_IV"/>
    <property type="match status" value="1"/>
</dbReference>
<dbReference type="HAMAP" id="MF_01547">
    <property type="entry name" value="RNA_methyltr_E"/>
    <property type="match status" value="1"/>
</dbReference>
<evidence type="ECO:0000256" key="1">
    <source>
        <dbReference type="ARBA" id="ARBA00004496"/>
    </source>
</evidence>
<dbReference type="InterPro" id="IPR002877">
    <property type="entry name" value="RNA_MeTrfase_FtsJ_dom"/>
</dbReference>
<keyword evidence="13 22" id="KW-0067">ATP-binding</keyword>
<dbReference type="InterPro" id="IPR002305">
    <property type="entry name" value="aa-tRNA-synth_Ic"/>
</dbReference>
<dbReference type="GO" id="GO:0000049">
    <property type="term" value="F:tRNA binding"/>
    <property type="evidence" value="ECO:0007669"/>
    <property type="project" value="UniProtKB-UniRule"/>
</dbReference>
<sequence>MATTLTPEEKEHLITRNLQEVLGQDNLKTILKERDLKIYWGTATTGKPHIAYFVPMSKVADFLKAGCEVTILFADLHAYLDNMKAPWSLLKERTKYYEAVIKAMLTSLGVPLDKLRFVCGTDYQLSKEYTLDVYRLSSVVTQHDAKKAGAEVVKQVEHPLMSGILYPGLQALDEEYLKVDAQFGGVDQRKIFTFAEKYLPQLGYAKRIHLMNPMIPGLAGGKMSSSEEDSKIDLLDSAAKVKSKIKKAFCEPGNIEDNGLLKFLKHVVYPMFKDGEAFTIHRKPDFGGDLVFAEYEQLEACFANQELHPGDLKAAVEVYINRLLEPIRQSFDTDFYRELTERAYPAPVKVTGGKQAAGGKVQPAGTNAAAGAAAGAAGENTPDKLELKVGQIMDAVKHPDADSLCVLTVDIGGGERKAIVSNLMTHYTLEQLRERLVVVLTNMKASKIRGVESEGLVLYAAGADKCEALAVPEGSKVGERIIVEGFDNTSNPVPALNPKKKVWDKIQAELHTGTSGEALWKEFSLMTLNGDKVTSTLPGCSINLIASNGIISTRLAGKLRYMDSRPDEQERQITMKSSSIALYFRDEPQDATTTSSEQEYLVNLIDSPGHVDFSSEVSTAIRLCDGAIIVVDVVEGVCPQTRVCLQQAYNEGLSTVLLLNKIDRLVLEKQLEPTEAYHHLMQVLEQVNAVVGNLFATDVLAREQISAATDQTSALEEADDSFLYYTPQQGNVLFGSALDGWAFDLATFARLYAGKLDGVSDSAELLNGLWGDYFYSPRRKAIESGATEKGRKPLFVQLVLDNLWNIYGLVGNRDETKLRTISERCGVVQMARDLKHADGRVPVRNLLAGWLPMERSLLGAICRTVSNPTGISEMKAEKLLCSRLRDFESYPPETRALKQDIMRCDAASERLIVFVSKMFPIEHGALAGAKDTLERLTEALSLGSHGQDGADGESEIFLAFARVYSGTLRRGSKVFVIGPKYDPRTVQPDGGGPGSNPHLVEVEIDSLFLLMGRQLEPVDSVPAGNIVGIAGLQNVVLKTATLSNTRYCPPFVDLPLIATPILRVAVEPKEIQKMPQLVRGLKLLNQADACVEVRVQETGEHVLLTLGEVHLERCIKDLQETYAKIELNVSKPIVPFKETIVPFVPTSEENPEEEIAKDREKDKTVTLQTPNRQSTIKLVALPLSQDVVNLLNGNETILKEYVRTNGAKQVLPQALQDSIDELQANLKKLLPEAIPFERIWSFGPKKCGTNLLVNCTDFKHTSVWLANNEPVEGTSSDPRAQYESSFLNGFQMASLAGPLCDEPMQGVCFLVERWELDVTIGVDLALVASHGPLSGQIMSAVKEGSVILRSTPMCLSATMGKKAKVGKDRRDKFYKLAKESGYRSRAAFKLIQLNRRFGFLQQSQVCIDLCAAPGGWMQVAKQNMPVSSIVIGVDLYPIKSVPGCISLIGDITTDKTKSDLAKELKTWKVDVVLNDGAPNVGKNWLHDAYQQVCLTLSAVKLATQFLRPGGWFITKVFRSKDYNALIWVLKQLFRKVHATKPSASRKESAEIFVVCQYYKAPDKIDPRFLDSKYVFEELDIQSNDISASNILKDLERKTPKKPKVEGYDGADVRKIVTALEYMQNDKPLALLSRVTEIQFTPADAAIANHPRTTTELKECCKDIKLLGRKDIKELLRWHKLVSPEYIQPDEQTSTDRKKKKGEGGDLKDADENEDLEEDLVELKKLEKEIATLREEDERSSKRKRKQTNKERAKLNERLSLKMVIKGDEGPTEQGEDMVFTLKNVKSKQQLESMLDQAPDIVAEDDEQSGLLLRPPTVRYVTKDDMYEDENLLRNGSGSDSDVDSDFDQKGMAFDSAEEELSFEEDEDAKDPSDDEDRNPLLNDLDYRSKTDKRVQRAQLWYEQEAFQKHNLATNDEEVVDHDLDKLIAAYKKAGVNVLGADKDAKDKAKEPLGRKARRRARHEGDKAESSDSSSDEEEQQGEKDEKPFEKSKVGTIAHRTVETVGDNDDGFEIVSSEKVRKPKKIKLNEEELALGQMLISGKKTRRDIIDAAYNRYMFNDSHLPDWFVQDEQQAMTRPMPVPEDVVDKYRKAKDEFNVRTIKKVMEAKARKKRHATKRLEKIKKKAETIMESVDNTSQEKIRLLKKLYKKADAKKKDVTYVVAKKTGVSGKKVRRPKGVEGRFKVVDPRMKKDRRAEMAKEKRSKKFGKGKGKVNAKAKAGNARARKK</sequence>
<evidence type="ECO:0000256" key="7">
    <source>
        <dbReference type="ARBA" id="ARBA00022555"/>
    </source>
</evidence>
<dbReference type="InterPro" id="IPR002307">
    <property type="entry name" value="Tyr-tRNA-ligase"/>
</dbReference>
<dbReference type="InterPro" id="IPR041095">
    <property type="entry name" value="EFG_II"/>
</dbReference>
<dbReference type="SUPFAM" id="SSF50447">
    <property type="entry name" value="Translation proteins"/>
    <property type="match status" value="1"/>
</dbReference>
<name>A0A182N650_9DIPT</name>
<keyword evidence="6 20" id="KW-0698">rRNA processing</keyword>
<evidence type="ECO:0000256" key="3">
    <source>
        <dbReference type="ARBA" id="ARBA00005594"/>
    </source>
</evidence>
<keyword evidence="12 22" id="KW-0547">Nucleotide-binding</keyword>
<dbReference type="Gene3D" id="3.30.70.870">
    <property type="entry name" value="Elongation Factor G (Translational Gtpase), domain 3"/>
    <property type="match status" value="1"/>
</dbReference>
<dbReference type="InterPro" id="IPR027417">
    <property type="entry name" value="P-loop_NTPase"/>
</dbReference>
<dbReference type="Gene3D" id="3.40.50.300">
    <property type="entry name" value="P-loop containing nucleotide triphosphate hydrolases"/>
    <property type="match status" value="1"/>
</dbReference>
<evidence type="ECO:0000256" key="12">
    <source>
        <dbReference type="ARBA" id="ARBA00022741"/>
    </source>
</evidence>
<evidence type="ECO:0000256" key="14">
    <source>
        <dbReference type="ARBA" id="ARBA00022884"/>
    </source>
</evidence>
<proteinExistence type="inferred from homology"/>
<evidence type="ECO:0000256" key="20">
    <source>
        <dbReference type="HAMAP-Rule" id="MF_03163"/>
    </source>
</evidence>
<dbReference type="FunFam" id="2.40.50.140:FF:000628">
    <property type="entry name" value="Tyrosine--tRNA ligase"/>
    <property type="match status" value="1"/>
</dbReference>
<keyword evidence="8 22" id="KW-0436">Ligase</keyword>
<dbReference type="NCBIfam" id="NF006330">
    <property type="entry name" value="PRK08560.1"/>
    <property type="match status" value="1"/>
</dbReference>
<evidence type="ECO:0000256" key="15">
    <source>
        <dbReference type="ARBA" id="ARBA00022917"/>
    </source>
</evidence>